<feature type="compositionally biased region" description="Basic residues" evidence="1">
    <location>
        <begin position="47"/>
        <end position="62"/>
    </location>
</feature>
<accession>A0A6J4TVB2</accession>
<protein>
    <submittedName>
        <fullName evidence="2">Uncharacterized protein</fullName>
    </submittedName>
</protein>
<evidence type="ECO:0000313" key="2">
    <source>
        <dbReference type="EMBL" id="CAA9531942.1"/>
    </source>
</evidence>
<feature type="non-terminal residue" evidence="2">
    <location>
        <position position="1"/>
    </location>
</feature>
<name>A0A6J4TVB2_9ACTN</name>
<evidence type="ECO:0000256" key="1">
    <source>
        <dbReference type="SAM" id="MobiDB-lite"/>
    </source>
</evidence>
<dbReference type="EMBL" id="CADCVM010000488">
    <property type="protein sequence ID" value="CAA9531942.1"/>
    <property type="molecule type" value="Genomic_DNA"/>
</dbReference>
<feature type="non-terminal residue" evidence="2">
    <location>
        <position position="102"/>
    </location>
</feature>
<proteinExistence type="predicted"/>
<gene>
    <name evidence="2" type="ORF">AVDCRST_MAG05-4505</name>
</gene>
<organism evidence="2">
    <name type="scientific">uncultured Rubrobacteraceae bacterium</name>
    <dbReference type="NCBI Taxonomy" id="349277"/>
    <lineage>
        <taxon>Bacteria</taxon>
        <taxon>Bacillati</taxon>
        <taxon>Actinomycetota</taxon>
        <taxon>Rubrobacteria</taxon>
        <taxon>Rubrobacterales</taxon>
        <taxon>Rubrobacteraceae</taxon>
        <taxon>environmental samples</taxon>
    </lineage>
</organism>
<reference evidence="2" key="1">
    <citation type="submission" date="2020-02" db="EMBL/GenBank/DDBJ databases">
        <authorList>
            <person name="Meier V. D."/>
        </authorList>
    </citation>
    <scope>NUCLEOTIDE SEQUENCE</scope>
    <source>
        <strain evidence="2">AVDCRST_MAG05</strain>
    </source>
</reference>
<feature type="region of interest" description="Disordered" evidence="1">
    <location>
        <begin position="1"/>
        <end position="102"/>
    </location>
</feature>
<sequence length="102" mass="11237">DGALANDPRRRRGQRGDKGFGPGSRRRKGAPAAGDRRDLASSPRPAGRPRRHRDLRRRRGARPGREGPRRRCCGGRPPAAGAGARRRLSRRPHRRAGEGVLL</sequence>
<feature type="compositionally biased region" description="Low complexity" evidence="1">
    <location>
        <begin position="74"/>
        <end position="83"/>
    </location>
</feature>
<dbReference type="AlphaFoldDB" id="A0A6J4TVB2"/>
<feature type="compositionally biased region" description="Basic residues" evidence="1">
    <location>
        <begin position="84"/>
        <end position="94"/>
    </location>
</feature>